<evidence type="ECO:0000313" key="1">
    <source>
        <dbReference type="EMBL" id="MCK6258580.1"/>
    </source>
</evidence>
<sequence>MNRKSFSVFFVRDTFKVGHLMDDSTMGQHSASQASSNTELLATRDAYRFRTTVSRLKGSAFVKHYELHDDKASIYYYGDYASFRRLVPHSALGKEDYLHYLGTEEAVYQLLLDSTVYLLKELHFLNHVNIEIPNHGKKYTVSVSRDELDEHLDCHLSEMKDGHHHRFYLLCRDLEVEKFVSQFVKVKRLRRKH</sequence>
<protein>
    <submittedName>
        <fullName evidence="1">Uncharacterized protein</fullName>
    </submittedName>
</protein>
<reference evidence="1" key="1">
    <citation type="submission" date="2021-09" db="EMBL/GenBank/DDBJ databases">
        <title>Genome analysis of Fictibacillus sp. KIGAM418 isolated from marine sediment.</title>
        <authorList>
            <person name="Seo M.-J."/>
            <person name="Cho E.-S."/>
            <person name="Hwang C.Y."/>
        </authorList>
    </citation>
    <scope>NUCLEOTIDE SEQUENCE</scope>
    <source>
        <strain evidence="1">KIGAM418</strain>
    </source>
</reference>
<proteinExistence type="predicted"/>
<name>A0A9X2BFB1_9BACL</name>
<gene>
    <name evidence="1" type="ORF">LCY76_18560</name>
</gene>
<organism evidence="1 2">
    <name type="scientific">Fictibacillus marinisediminis</name>
    <dbReference type="NCBI Taxonomy" id="2878389"/>
    <lineage>
        <taxon>Bacteria</taxon>
        <taxon>Bacillati</taxon>
        <taxon>Bacillota</taxon>
        <taxon>Bacilli</taxon>
        <taxon>Bacillales</taxon>
        <taxon>Fictibacillaceae</taxon>
        <taxon>Fictibacillus</taxon>
    </lineage>
</organism>
<evidence type="ECO:0000313" key="2">
    <source>
        <dbReference type="Proteomes" id="UP001139011"/>
    </source>
</evidence>
<accession>A0A9X2BFB1</accession>
<comment type="caution">
    <text evidence="1">The sequence shown here is derived from an EMBL/GenBank/DDBJ whole genome shotgun (WGS) entry which is preliminary data.</text>
</comment>
<dbReference type="Proteomes" id="UP001139011">
    <property type="component" value="Unassembled WGS sequence"/>
</dbReference>
<keyword evidence="2" id="KW-1185">Reference proteome</keyword>
<dbReference type="AlphaFoldDB" id="A0A9X2BFB1"/>
<dbReference type="RefSeq" id="WP_248253847.1">
    <property type="nucleotide sequence ID" value="NZ_JAIWJX010000002.1"/>
</dbReference>
<dbReference type="EMBL" id="JAIWJX010000002">
    <property type="protein sequence ID" value="MCK6258580.1"/>
    <property type="molecule type" value="Genomic_DNA"/>
</dbReference>